<reference evidence="2 3" key="1">
    <citation type="journal article" date="2019" name="Commun. Biol.">
        <title>The bagworm genome reveals a unique fibroin gene that provides high tensile strength.</title>
        <authorList>
            <person name="Kono N."/>
            <person name="Nakamura H."/>
            <person name="Ohtoshi R."/>
            <person name="Tomita M."/>
            <person name="Numata K."/>
            <person name="Arakawa K."/>
        </authorList>
    </citation>
    <scope>NUCLEOTIDE SEQUENCE [LARGE SCALE GENOMIC DNA]</scope>
</reference>
<comment type="caution">
    <text evidence="2">The sequence shown here is derived from an EMBL/GenBank/DDBJ whole genome shotgun (WGS) entry which is preliminary data.</text>
</comment>
<dbReference type="EMBL" id="BGZK01000292">
    <property type="protein sequence ID" value="GBP34680.1"/>
    <property type="molecule type" value="Genomic_DNA"/>
</dbReference>
<proteinExistence type="predicted"/>
<dbReference type="AlphaFoldDB" id="A0A4C1V801"/>
<feature type="region of interest" description="Disordered" evidence="1">
    <location>
        <begin position="78"/>
        <end position="97"/>
    </location>
</feature>
<evidence type="ECO:0000313" key="2">
    <source>
        <dbReference type="EMBL" id="GBP34680.1"/>
    </source>
</evidence>
<evidence type="ECO:0000313" key="3">
    <source>
        <dbReference type="Proteomes" id="UP000299102"/>
    </source>
</evidence>
<protein>
    <submittedName>
        <fullName evidence="2">Uncharacterized protein</fullName>
    </submittedName>
</protein>
<accession>A0A4C1V801</accession>
<name>A0A4C1V801_EUMVA</name>
<organism evidence="2 3">
    <name type="scientific">Eumeta variegata</name>
    <name type="common">Bagworm moth</name>
    <name type="synonym">Eumeta japonica</name>
    <dbReference type="NCBI Taxonomy" id="151549"/>
    <lineage>
        <taxon>Eukaryota</taxon>
        <taxon>Metazoa</taxon>
        <taxon>Ecdysozoa</taxon>
        <taxon>Arthropoda</taxon>
        <taxon>Hexapoda</taxon>
        <taxon>Insecta</taxon>
        <taxon>Pterygota</taxon>
        <taxon>Neoptera</taxon>
        <taxon>Endopterygota</taxon>
        <taxon>Lepidoptera</taxon>
        <taxon>Glossata</taxon>
        <taxon>Ditrysia</taxon>
        <taxon>Tineoidea</taxon>
        <taxon>Psychidae</taxon>
        <taxon>Oiketicinae</taxon>
        <taxon>Eumeta</taxon>
    </lineage>
</organism>
<gene>
    <name evidence="2" type="ORF">EVAR_31549_1</name>
</gene>
<sequence>MLLAKADIGMGRNAHSVETLVECASKEQSSILTGLSVEYAIGFNNSTARPSLAPAASVTHLPTHKSVRLRRQMAPAACASPRAPADSISKTTRKRVENPISSRTREAFTIHLFVFFIQKPGGIAALAAYEQRRRLRADGGDKTELLANAARAPPQLRRVAAGGEAAT</sequence>
<dbReference type="Proteomes" id="UP000299102">
    <property type="component" value="Unassembled WGS sequence"/>
</dbReference>
<keyword evidence="3" id="KW-1185">Reference proteome</keyword>
<evidence type="ECO:0000256" key="1">
    <source>
        <dbReference type="SAM" id="MobiDB-lite"/>
    </source>
</evidence>